<accession>A0A2H1FE56</accession>
<evidence type="ECO:0000313" key="3">
    <source>
        <dbReference type="Proteomes" id="UP000230607"/>
    </source>
</evidence>
<gene>
    <name evidence="2" type="ORF">NCS_10851</name>
</gene>
<dbReference type="EMBL" id="LT841358">
    <property type="protein sequence ID" value="SMH71044.1"/>
    <property type="molecule type" value="Genomic_DNA"/>
</dbReference>
<feature type="region of interest" description="Disordered" evidence="1">
    <location>
        <begin position="48"/>
        <end position="107"/>
    </location>
</feature>
<evidence type="ECO:0000256" key="1">
    <source>
        <dbReference type="SAM" id="MobiDB-lite"/>
    </source>
</evidence>
<dbReference type="AlphaFoldDB" id="A0A2H1FE56"/>
<name>A0A2H1FE56_9ARCH</name>
<evidence type="ECO:0000313" key="2">
    <source>
        <dbReference type="EMBL" id="SMH71044.1"/>
    </source>
</evidence>
<protein>
    <submittedName>
        <fullName evidence="2">Uncharacterized protein</fullName>
    </submittedName>
</protein>
<dbReference type="Proteomes" id="UP000230607">
    <property type="component" value="Chromosome 1"/>
</dbReference>
<reference evidence="3" key="1">
    <citation type="submission" date="2017-03" db="EMBL/GenBank/DDBJ databases">
        <authorList>
            <person name="Herbold C."/>
        </authorList>
    </citation>
    <scope>NUCLEOTIDE SEQUENCE [LARGE SCALE GENOMIC DNA]</scope>
</reference>
<proteinExistence type="predicted"/>
<keyword evidence="3" id="KW-1185">Reference proteome</keyword>
<sequence length="107" mass="11568">MYAPSTVPGIAKSASFIPSEYEILFCLAYETVDATELLNAAKRLSLAASVDENPKNVSTGTITNPPPSPTMDPMTPATKPSGKSHRYSSNDNTKTYFPQIKESRQPS</sequence>
<organism evidence="2 3">
    <name type="scientific">Candidatus Nitrosotalea okcheonensis</name>
    <dbReference type="NCBI Taxonomy" id="1903276"/>
    <lineage>
        <taxon>Archaea</taxon>
        <taxon>Nitrososphaerota</taxon>
        <taxon>Nitrososphaeria</taxon>
        <taxon>Nitrosotaleales</taxon>
        <taxon>Nitrosotaleaceae</taxon>
        <taxon>Nitrosotalea</taxon>
    </lineage>
</organism>
<feature type="compositionally biased region" description="Polar residues" evidence="1">
    <location>
        <begin position="87"/>
        <end position="96"/>
    </location>
</feature>